<reference evidence="2" key="1">
    <citation type="submission" date="2024-06" db="EMBL/GenBank/DDBJ databases">
        <title>Draft genome sequence of Microbacterium sp. strain A8/3-1, isolated from Oxytropis tragacanthoides Fisch. ex DC. Root nodules in the Altai region of Russia.</title>
        <authorList>
            <person name="Sazanova A."/>
            <person name="Guro P."/>
            <person name="Kuznetsova I."/>
            <person name="Belimov A."/>
            <person name="Safronova V."/>
        </authorList>
    </citation>
    <scope>NUCLEOTIDE SEQUENCE</scope>
    <source>
        <strain evidence="2">A8/3-1</strain>
    </source>
</reference>
<name>A0AAU7VZR6_9MICO</name>
<feature type="domain" description="AB hydrolase-1" evidence="1">
    <location>
        <begin position="16"/>
        <end position="111"/>
    </location>
</feature>
<keyword evidence="2" id="KW-0378">Hydrolase</keyword>
<dbReference type="EMBL" id="CP158357">
    <property type="protein sequence ID" value="XBX79906.1"/>
    <property type="molecule type" value="Genomic_DNA"/>
</dbReference>
<gene>
    <name evidence="2" type="ORF">ABS642_07445</name>
</gene>
<dbReference type="GO" id="GO:0016787">
    <property type="term" value="F:hydrolase activity"/>
    <property type="evidence" value="ECO:0007669"/>
    <property type="project" value="UniProtKB-KW"/>
</dbReference>
<dbReference type="InterPro" id="IPR000073">
    <property type="entry name" value="AB_hydrolase_1"/>
</dbReference>
<accession>A0AAU7VZR6</accession>
<proteinExistence type="predicted"/>
<evidence type="ECO:0000259" key="1">
    <source>
        <dbReference type="Pfam" id="PF00561"/>
    </source>
</evidence>
<protein>
    <submittedName>
        <fullName evidence="2">Alpha/beta fold hydrolase</fullName>
    </submittedName>
</protein>
<dbReference type="Pfam" id="PF00561">
    <property type="entry name" value="Abhydrolase_1"/>
    <property type="match status" value="1"/>
</dbReference>
<dbReference type="AlphaFoldDB" id="A0AAU7VZR6"/>
<dbReference type="SUPFAM" id="SSF53474">
    <property type="entry name" value="alpha/beta-Hydrolases"/>
    <property type="match status" value="1"/>
</dbReference>
<dbReference type="Gene3D" id="3.40.50.1820">
    <property type="entry name" value="alpha/beta hydrolase"/>
    <property type="match status" value="1"/>
</dbReference>
<organism evidence="2">
    <name type="scientific">Microbacterium sp. A8/3-1</name>
    <dbReference type="NCBI Taxonomy" id="3160749"/>
    <lineage>
        <taxon>Bacteria</taxon>
        <taxon>Bacillati</taxon>
        <taxon>Actinomycetota</taxon>
        <taxon>Actinomycetes</taxon>
        <taxon>Micrococcales</taxon>
        <taxon>Microbacteriaceae</taxon>
        <taxon>Microbacterium</taxon>
    </lineage>
</organism>
<dbReference type="RefSeq" id="WP_350352815.1">
    <property type="nucleotide sequence ID" value="NZ_CP158357.1"/>
</dbReference>
<evidence type="ECO:0000313" key="2">
    <source>
        <dbReference type="EMBL" id="XBX79906.1"/>
    </source>
</evidence>
<dbReference type="InterPro" id="IPR029058">
    <property type="entry name" value="AB_hydrolase_fold"/>
</dbReference>
<sequence length="232" mass="24109">MTISLHADRHRGSGRPVVFLHGLASRGKQDWPDAEWAGVFADRPRVVIDLPAHGRSPATGIAPTSAVIDALALAVGDQEIDLVGYSLGARLAWGLAQHPSVQVRRLVLGGLSAAEPFGHLDLAAARAAIGGGPAPQDPLTAMIVHMVSSPGARPAQLLDLIEGLAAEPFAPEARGPEMPVLLVGGVHDTMSDGIDALAALLPDARAMRVPGDHVTALHTTEFRTAVQSFLTA</sequence>